<dbReference type="PANTHER" id="PTHR45526">
    <property type="entry name" value="TRANSCRIPTIONAL REGULATORY PROTEIN DPIA"/>
    <property type="match status" value="1"/>
</dbReference>
<reference evidence="12 13" key="1">
    <citation type="submission" date="2019-03" db="EMBL/GenBank/DDBJ databases">
        <title>Genomic Encyclopedia of Type Strains, Phase IV (KMG-IV): sequencing the most valuable type-strain genomes for metagenomic binning, comparative biology and taxonomic classification.</title>
        <authorList>
            <person name="Goeker M."/>
        </authorList>
    </citation>
    <scope>NUCLEOTIDE SEQUENCE [LARGE SCALE GENOMIC DNA]</scope>
    <source>
        <strain evidence="12 13">DSM 18577</strain>
    </source>
</reference>
<dbReference type="GO" id="GO:0000156">
    <property type="term" value="F:phosphorelay response regulator activity"/>
    <property type="evidence" value="ECO:0007669"/>
    <property type="project" value="TreeGrafter"/>
</dbReference>
<evidence type="ECO:0000256" key="3">
    <source>
        <dbReference type="ARBA" id="ARBA00022553"/>
    </source>
</evidence>
<dbReference type="GO" id="GO:0005737">
    <property type="term" value="C:cytoplasm"/>
    <property type="evidence" value="ECO:0007669"/>
    <property type="project" value="UniProtKB-SubCell"/>
</dbReference>
<dbReference type="OrthoDB" id="9802426at2"/>
<evidence type="ECO:0000256" key="10">
    <source>
        <dbReference type="PROSITE-ProRule" id="PRU00169"/>
    </source>
</evidence>
<dbReference type="PIRSF" id="PIRSF006171">
    <property type="entry name" value="RR_citrat_malat"/>
    <property type="match status" value="1"/>
</dbReference>
<keyword evidence="5 9" id="KW-0805">Transcription regulation</keyword>
<keyword evidence="3 10" id="KW-0597">Phosphoprotein</keyword>
<feature type="modified residue" description="4-aspartylphosphate" evidence="10">
    <location>
        <position position="56"/>
    </location>
</feature>
<dbReference type="AlphaFoldDB" id="A0A4R1J9Y0"/>
<keyword evidence="8 9" id="KW-0804">Transcription</keyword>
<keyword evidence="6 9" id="KW-0238">DNA-binding</keyword>
<accession>A0A4R1J9Y0</accession>
<dbReference type="FunFam" id="3.40.50.2300:FF:000057">
    <property type="entry name" value="Transcriptional regulatory protein"/>
    <property type="match status" value="1"/>
</dbReference>
<feature type="domain" description="Response regulatory" evidence="11">
    <location>
        <begin position="5"/>
        <end position="121"/>
    </location>
</feature>
<evidence type="ECO:0000313" key="12">
    <source>
        <dbReference type="EMBL" id="TCK47422.1"/>
    </source>
</evidence>
<dbReference type="PROSITE" id="PS50110">
    <property type="entry name" value="RESPONSE_REGULATORY"/>
    <property type="match status" value="1"/>
</dbReference>
<comment type="caution">
    <text evidence="12">The sequence shown here is derived from an EMBL/GenBank/DDBJ whole genome shotgun (WGS) entry which is preliminary data.</text>
</comment>
<dbReference type="PANTHER" id="PTHR45526:SF1">
    <property type="entry name" value="TRANSCRIPTIONAL REGULATORY PROTEIN DCUR-RELATED"/>
    <property type="match status" value="1"/>
</dbReference>
<evidence type="ECO:0000256" key="7">
    <source>
        <dbReference type="ARBA" id="ARBA00023159"/>
    </source>
</evidence>
<evidence type="ECO:0000313" key="13">
    <source>
        <dbReference type="Proteomes" id="UP000295565"/>
    </source>
</evidence>
<proteinExistence type="predicted"/>
<name>A0A4R1J9Y0_9GAMM</name>
<evidence type="ECO:0000256" key="6">
    <source>
        <dbReference type="ARBA" id="ARBA00023125"/>
    </source>
</evidence>
<keyword evidence="13" id="KW-1185">Reference proteome</keyword>
<evidence type="ECO:0000256" key="4">
    <source>
        <dbReference type="ARBA" id="ARBA00023012"/>
    </source>
</evidence>
<dbReference type="GO" id="GO:0003677">
    <property type="term" value="F:DNA binding"/>
    <property type="evidence" value="ECO:0007669"/>
    <property type="project" value="UniProtKB-KW"/>
</dbReference>
<evidence type="ECO:0000256" key="9">
    <source>
        <dbReference type="PIRNR" id="PIRNR006171"/>
    </source>
</evidence>
<evidence type="ECO:0000256" key="5">
    <source>
        <dbReference type="ARBA" id="ARBA00023015"/>
    </source>
</evidence>
<dbReference type="GO" id="GO:0003700">
    <property type="term" value="F:DNA-binding transcription factor activity"/>
    <property type="evidence" value="ECO:0007669"/>
    <property type="project" value="InterPro"/>
</dbReference>
<keyword evidence="7 9" id="KW-0010">Activator</keyword>
<dbReference type="InterPro" id="IPR001789">
    <property type="entry name" value="Sig_transdc_resp-reg_receiver"/>
</dbReference>
<dbReference type="Proteomes" id="UP000295565">
    <property type="component" value="Unassembled WGS sequence"/>
</dbReference>
<dbReference type="InterPro" id="IPR051271">
    <property type="entry name" value="2C-system_Tx_regulators"/>
</dbReference>
<comment type="subcellular location">
    <subcellularLocation>
        <location evidence="1 9">Cytoplasm</location>
    </subcellularLocation>
</comment>
<dbReference type="RefSeq" id="WP_131913242.1">
    <property type="nucleotide sequence ID" value="NZ_OU594967.1"/>
</dbReference>
<dbReference type="InterPro" id="IPR024187">
    <property type="entry name" value="Sig_transdc_resp-reg_cit/mal"/>
</dbReference>
<keyword evidence="4 9" id="KW-0902">Two-component regulatory system</keyword>
<dbReference type="SMART" id="SM00448">
    <property type="entry name" value="REC"/>
    <property type="match status" value="1"/>
</dbReference>
<dbReference type="Pfam" id="PF20714">
    <property type="entry name" value="HTH_64"/>
    <property type="match status" value="1"/>
</dbReference>
<protein>
    <recommendedName>
        <fullName evidence="9">Transcriptional regulatory protein</fullName>
    </recommendedName>
</protein>
<gene>
    <name evidence="12" type="ORF">EV690_2446</name>
</gene>
<dbReference type="Gene3D" id="3.40.50.2300">
    <property type="match status" value="1"/>
</dbReference>
<dbReference type="InterPro" id="IPR011006">
    <property type="entry name" value="CheY-like_superfamily"/>
</dbReference>
<dbReference type="EMBL" id="SMGD01000014">
    <property type="protein sequence ID" value="TCK47422.1"/>
    <property type="molecule type" value="Genomic_DNA"/>
</dbReference>
<dbReference type="Pfam" id="PF00072">
    <property type="entry name" value="Response_reg"/>
    <property type="match status" value="1"/>
</dbReference>
<evidence type="ECO:0000256" key="2">
    <source>
        <dbReference type="ARBA" id="ARBA00022490"/>
    </source>
</evidence>
<keyword evidence="2 9" id="KW-0963">Cytoplasm</keyword>
<evidence type="ECO:0000256" key="1">
    <source>
        <dbReference type="ARBA" id="ARBA00004496"/>
    </source>
</evidence>
<dbReference type="SUPFAM" id="SSF52172">
    <property type="entry name" value="CheY-like"/>
    <property type="match status" value="1"/>
</dbReference>
<dbReference type="InterPro" id="IPR048714">
    <property type="entry name" value="DpiA-like_HTH"/>
</dbReference>
<organism evidence="12 13">
    <name type="scientific">Celerinatantimonas diazotrophica</name>
    <dbReference type="NCBI Taxonomy" id="412034"/>
    <lineage>
        <taxon>Bacteria</taxon>
        <taxon>Pseudomonadati</taxon>
        <taxon>Pseudomonadota</taxon>
        <taxon>Gammaproteobacteria</taxon>
        <taxon>Celerinatantimonadaceae</taxon>
        <taxon>Celerinatantimonas</taxon>
    </lineage>
</organism>
<sequence>MKVFNVLIVEDQSNIAEFHADFLNKTQKFVAVGIAKNIREAKSMIAIIKPDLVILDNYLPDGKGIELMKDINAKENPSDIIFVTAASDMDTVSKAIRAGAFDYLLKPISYDRLEDSLNRYLSYKSTLESTDSVNQKYVDLMLNYQSKAGETGENLPKGIDQLTLDKIKAIFSDDEVIHTTDSLLLEVGISKTTARRYLEYCILSGFLQAEICHGKIGRPERRFRKKTVAK</sequence>
<evidence type="ECO:0000256" key="8">
    <source>
        <dbReference type="ARBA" id="ARBA00023163"/>
    </source>
</evidence>
<evidence type="ECO:0000259" key="11">
    <source>
        <dbReference type="PROSITE" id="PS50110"/>
    </source>
</evidence>